<dbReference type="AlphaFoldDB" id="G5JS01"/>
<name>G5JS01_STRCG</name>
<evidence type="ECO:0008006" key="3">
    <source>
        <dbReference type="Google" id="ProtNLM"/>
    </source>
</evidence>
<sequence>MNHLNDTAKRHHLRYNMKQLKTIITSYYRCYTPKELTHRQNVNYCKVSDSSILVLLVLQAELGIKSQRRFYRLCQVFLVTTGLERTRFYRRARYLIPLLKRIHQGMTSQFLQDDIGHYG</sequence>
<gene>
    <name evidence="1" type="ORF">STRCR_2080</name>
</gene>
<keyword evidence="2" id="KW-1185">Reference proteome</keyword>
<evidence type="ECO:0000313" key="2">
    <source>
        <dbReference type="Proteomes" id="UP000004322"/>
    </source>
</evidence>
<proteinExistence type="predicted"/>
<dbReference type="EMBL" id="AEUV02000002">
    <property type="protein sequence ID" value="EHI75204.1"/>
    <property type="molecule type" value="Genomic_DNA"/>
</dbReference>
<dbReference type="Proteomes" id="UP000004322">
    <property type="component" value="Unassembled WGS sequence"/>
</dbReference>
<dbReference type="STRING" id="873449.STRCR_2080"/>
<evidence type="ECO:0000313" key="1">
    <source>
        <dbReference type="EMBL" id="EHI75204.1"/>
    </source>
</evidence>
<accession>G5JS01</accession>
<organism evidence="1 2">
    <name type="scientific">Streptococcus criceti HS-6</name>
    <dbReference type="NCBI Taxonomy" id="873449"/>
    <lineage>
        <taxon>Bacteria</taxon>
        <taxon>Bacillati</taxon>
        <taxon>Bacillota</taxon>
        <taxon>Bacilli</taxon>
        <taxon>Lactobacillales</taxon>
        <taxon>Streptococcaceae</taxon>
        <taxon>Streptococcus</taxon>
    </lineage>
</organism>
<comment type="caution">
    <text evidence="1">The sequence shown here is derived from an EMBL/GenBank/DDBJ whole genome shotgun (WGS) entry which is preliminary data.</text>
</comment>
<reference evidence="1" key="1">
    <citation type="submission" date="2011-07" db="EMBL/GenBank/DDBJ databases">
        <authorList>
            <person name="Stanhope M.J."/>
            <person name="Durkin A.S."/>
            <person name="Hostetler J."/>
            <person name="Kim M."/>
            <person name="Radune D."/>
            <person name="Singh I."/>
            <person name="Town C.D."/>
        </authorList>
    </citation>
    <scope>NUCLEOTIDE SEQUENCE [LARGE SCALE GENOMIC DNA]</scope>
    <source>
        <strain evidence="1">HS-6</strain>
    </source>
</reference>
<protein>
    <recommendedName>
        <fullName evidence="3">IS982 family transposase</fullName>
    </recommendedName>
</protein>